<evidence type="ECO:0000256" key="2">
    <source>
        <dbReference type="ARBA" id="ARBA00043974"/>
    </source>
</evidence>
<sequence>MSFALPSLKPKPEHATSMGLQEGAYGVPDLMTCGLSGGAANFRSVHPIMQSEKNYAQRQNTLNMTVLRNTQGLHAPMRLAMELKAAKKIGHLPFLPSHNVMVDSLTGRDLEIGPEDVFSTSEFCEVMGQPHAMVERSLGLL</sequence>
<accession>A0ABM1NAH1</accession>
<gene>
    <name evidence="4" type="primary">LOC108567717</name>
</gene>
<comment type="similarity">
    <text evidence="2">Belongs to the POMP/UMP1 family.</text>
</comment>
<keyword evidence="1" id="KW-0143">Chaperone</keyword>
<reference evidence="4" key="1">
    <citation type="submission" date="2025-08" db="UniProtKB">
        <authorList>
            <consortium name="RefSeq"/>
        </authorList>
    </citation>
    <scope>IDENTIFICATION</scope>
    <source>
        <tissue evidence="4">Whole Larva</tissue>
    </source>
</reference>
<dbReference type="PANTHER" id="PTHR12828:SF3">
    <property type="entry name" value="PROTEASOME MATURATION PROTEIN"/>
    <property type="match status" value="1"/>
</dbReference>
<dbReference type="PANTHER" id="PTHR12828">
    <property type="entry name" value="PROTEASOME MATURATION PROTEIN UMP1"/>
    <property type="match status" value="1"/>
</dbReference>
<dbReference type="RefSeq" id="XP_017783821.1">
    <property type="nucleotide sequence ID" value="XM_017928332.1"/>
</dbReference>
<dbReference type="GO" id="GO:0000502">
    <property type="term" value="C:proteasome complex"/>
    <property type="evidence" value="ECO:0007669"/>
    <property type="project" value="UniProtKB-KW"/>
</dbReference>
<name>A0ABM1NAH1_NICVS</name>
<keyword evidence="3" id="KW-1185">Reference proteome</keyword>
<evidence type="ECO:0000256" key="1">
    <source>
        <dbReference type="ARBA" id="ARBA00023186"/>
    </source>
</evidence>
<keyword evidence="4" id="KW-0647">Proteasome</keyword>
<organism evidence="3 4">
    <name type="scientific">Nicrophorus vespilloides</name>
    <name type="common">Boreal carrion beetle</name>
    <dbReference type="NCBI Taxonomy" id="110193"/>
    <lineage>
        <taxon>Eukaryota</taxon>
        <taxon>Metazoa</taxon>
        <taxon>Ecdysozoa</taxon>
        <taxon>Arthropoda</taxon>
        <taxon>Hexapoda</taxon>
        <taxon>Insecta</taxon>
        <taxon>Pterygota</taxon>
        <taxon>Neoptera</taxon>
        <taxon>Endopterygota</taxon>
        <taxon>Coleoptera</taxon>
        <taxon>Polyphaga</taxon>
        <taxon>Staphyliniformia</taxon>
        <taxon>Silphidae</taxon>
        <taxon>Nicrophorinae</taxon>
        <taxon>Nicrophorus</taxon>
    </lineage>
</organism>
<proteinExistence type="inferred from homology"/>
<protein>
    <submittedName>
        <fullName evidence="4">Proteasome maturation protein</fullName>
    </submittedName>
</protein>
<evidence type="ECO:0000313" key="4">
    <source>
        <dbReference type="RefSeq" id="XP_017783821.1"/>
    </source>
</evidence>
<dbReference type="GeneID" id="108567717"/>
<evidence type="ECO:0000313" key="3">
    <source>
        <dbReference type="Proteomes" id="UP000695000"/>
    </source>
</evidence>
<dbReference type="Proteomes" id="UP000695000">
    <property type="component" value="Unplaced"/>
</dbReference>
<dbReference type="Pfam" id="PF05348">
    <property type="entry name" value="UMP1"/>
    <property type="match status" value="1"/>
</dbReference>
<dbReference type="InterPro" id="IPR008012">
    <property type="entry name" value="Ump1"/>
</dbReference>